<gene>
    <name evidence="1" type="ORF">SVXNc_0817</name>
</gene>
<evidence type="ECO:0000313" key="1">
    <source>
        <dbReference type="EMBL" id="WEL19824.1"/>
    </source>
</evidence>
<organism evidence="1 2">
    <name type="scientific">Candidatus Nanohalococcus occultus</name>
    <dbReference type="NCBI Taxonomy" id="2978047"/>
    <lineage>
        <taxon>Archaea</taxon>
        <taxon>Candidatus Nanohalarchaeota</taxon>
        <taxon>Candidatus Nanohalarchaeota incertae sedis</taxon>
        <taxon>Candidatus Nanohalococcus</taxon>
    </lineage>
</organism>
<accession>A0ABY8CJK8</accession>
<sequence length="78" mass="9331">MNYDRELHLEIVDVYEEVKETGKEISRSQRPGNLNLLLNDFARTYGSKTPEYTITDYETFESELDFLYRDVIERQVFS</sequence>
<dbReference type="GeneID" id="98290894"/>
<dbReference type="Proteomes" id="UP001218034">
    <property type="component" value="Chromosome"/>
</dbReference>
<proteinExistence type="predicted"/>
<protein>
    <submittedName>
        <fullName evidence="1">Uncharacterized protein</fullName>
    </submittedName>
</protein>
<name>A0ABY8CJK8_9ARCH</name>
<reference evidence="1 2" key="1">
    <citation type="submission" date="2022-09" db="EMBL/GenBank/DDBJ databases">
        <title>Xylan utilization by haloarchaea-nanohaloarchaea associations.</title>
        <authorList>
            <person name="Yakimov M."/>
        </authorList>
    </citation>
    <scope>NUCLEOTIDE SEQUENCE [LARGE SCALE GENOMIC DNA]</scope>
    <source>
        <strain evidence="1 2">SVXNc</strain>
    </source>
</reference>
<dbReference type="RefSeq" id="WP_347721656.1">
    <property type="nucleotide sequence ID" value="NZ_CP104395.1"/>
</dbReference>
<evidence type="ECO:0000313" key="2">
    <source>
        <dbReference type="Proteomes" id="UP001218034"/>
    </source>
</evidence>
<dbReference type="EMBL" id="CP104395">
    <property type="protein sequence ID" value="WEL19824.1"/>
    <property type="molecule type" value="Genomic_DNA"/>
</dbReference>
<keyword evidence="2" id="KW-1185">Reference proteome</keyword>